<reference evidence="2" key="4">
    <citation type="submission" date="2019-03" db="UniProtKB">
        <authorList>
            <consortium name="EnsemblPlants"/>
        </authorList>
    </citation>
    <scope>IDENTIFICATION</scope>
</reference>
<keyword evidence="3" id="KW-1185">Reference proteome</keyword>
<feature type="region of interest" description="Disordered" evidence="1">
    <location>
        <begin position="163"/>
        <end position="183"/>
    </location>
</feature>
<dbReference type="AlphaFoldDB" id="A0A453RCC6"/>
<protein>
    <submittedName>
        <fullName evidence="2">Uncharacterized protein</fullName>
    </submittedName>
</protein>
<accession>A0A453RCC6</accession>
<dbReference type="EnsemblPlants" id="AET7Gv20537400.23">
    <property type="protein sequence ID" value="AET7Gv20537400.23"/>
    <property type="gene ID" value="AET7Gv20537400"/>
</dbReference>
<reference evidence="2" key="5">
    <citation type="journal article" date="2021" name="G3 (Bethesda)">
        <title>Aegilops tauschii genome assembly Aet v5.0 features greater sequence contiguity and improved annotation.</title>
        <authorList>
            <person name="Wang L."/>
            <person name="Zhu T."/>
            <person name="Rodriguez J.C."/>
            <person name="Deal K.R."/>
            <person name="Dubcovsky J."/>
            <person name="McGuire P.E."/>
            <person name="Lux T."/>
            <person name="Spannagl M."/>
            <person name="Mayer K.F.X."/>
            <person name="Baldrich P."/>
            <person name="Meyers B.C."/>
            <person name="Huo N."/>
            <person name="Gu Y.Q."/>
            <person name="Zhou H."/>
            <person name="Devos K.M."/>
            <person name="Bennetzen J.L."/>
            <person name="Unver T."/>
            <person name="Budak H."/>
            <person name="Gulick P.J."/>
            <person name="Galiba G."/>
            <person name="Kalapos B."/>
            <person name="Nelson D.R."/>
            <person name="Li P."/>
            <person name="You F.M."/>
            <person name="Luo M.C."/>
            <person name="Dvorak J."/>
        </authorList>
    </citation>
    <scope>NUCLEOTIDE SEQUENCE [LARGE SCALE GENOMIC DNA]</scope>
    <source>
        <strain evidence="2">cv. AL8/78</strain>
    </source>
</reference>
<reference evidence="2" key="3">
    <citation type="journal article" date="2017" name="Nature">
        <title>Genome sequence of the progenitor of the wheat D genome Aegilops tauschii.</title>
        <authorList>
            <person name="Luo M.C."/>
            <person name="Gu Y.Q."/>
            <person name="Puiu D."/>
            <person name="Wang H."/>
            <person name="Twardziok S.O."/>
            <person name="Deal K.R."/>
            <person name="Huo N."/>
            <person name="Zhu T."/>
            <person name="Wang L."/>
            <person name="Wang Y."/>
            <person name="McGuire P.E."/>
            <person name="Liu S."/>
            <person name="Long H."/>
            <person name="Ramasamy R.K."/>
            <person name="Rodriguez J.C."/>
            <person name="Van S.L."/>
            <person name="Yuan L."/>
            <person name="Wang Z."/>
            <person name="Xia Z."/>
            <person name="Xiao L."/>
            <person name="Anderson O.D."/>
            <person name="Ouyang S."/>
            <person name="Liang Y."/>
            <person name="Zimin A.V."/>
            <person name="Pertea G."/>
            <person name="Qi P."/>
            <person name="Bennetzen J.L."/>
            <person name="Dai X."/>
            <person name="Dawson M.W."/>
            <person name="Muller H.G."/>
            <person name="Kugler K."/>
            <person name="Rivarola-Duarte L."/>
            <person name="Spannagl M."/>
            <person name="Mayer K.F.X."/>
            <person name="Lu F.H."/>
            <person name="Bevan M.W."/>
            <person name="Leroy P."/>
            <person name="Li P."/>
            <person name="You F.M."/>
            <person name="Sun Q."/>
            <person name="Liu Z."/>
            <person name="Lyons E."/>
            <person name="Wicker T."/>
            <person name="Salzberg S.L."/>
            <person name="Devos K.M."/>
            <person name="Dvorak J."/>
        </authorList>
    </citation>
    <scope>NUCLEOTIDE SEQUENCE [LARGE SCALE GENOMIC DNA]</scope>
    <source>
        <strain evidence="2">cv. AL8/78</strain>
    </source>
</reference>
<dbReference type="Proteomes" id="UP000015105">
    <property type="component" value="Chromosome 7D"/>
</dbReference>
<dbReference type="EnsemblPlants" id="AET7Gv20537400.19">
    <property type="protein sequence ID" value="AET7Gv20537400.19"/>
    <property type="gene ID" value="AET7Gv20537400"/>
</dbReference>
<evidence type="ECO:0000313" key="2">
    <source>
        <dbReference type="EnsemblPlants" id="AET7Gv20537400.23"/>
    </source>
</evidence>
<dbReference type="Gramene" id="AET7Gv20537400.19">
    <property type="protein sequence ID" value="AET7Gv20537400.19"/>
    <property type="gene ID" value="AET7Gv20537400"/>
</dbReference>
<proteinExistence type="predicted"/>
<dbReference type="Gramene" id="AET7Gv20537400.23">
    <property type="protein sequence ID" value="AET7Gv20537400.23"/>
    <property type="gene ID" value="AET7Gv20537400"/>
</dbReference>
<evidence type="ECO:0000256" key="1">
    <source>
        <dbReference type="SAM" id="MobiDB-lite"/>
    </source>
</evidence>
<evidence type="ECO:0000313" key="3">
    <source>
        <dbReference type="Proteomes" id="UP000015105"/>
    </source>
</evidence>
<reference evidence="3" key="2">
    <citation type="journal article" date="2017" name="Nat. Plants">
        <title>The Aegilops tauschii genome reveals multiple impacts of transposons.</title>
        <authorList>
            <person name="Zhao G."/>
            <person name="Zou C."/>
            <person name="Li K."/>
            <person name="Wang K."/>
            <person name="Li T."/>
            <person name="Gao L."/>
            <person name="Zhang X."/>
            <person name="Wang H."/>
            <person name="Yang Z."/>
            <person name="Liu X."/>
            <person name="Jiang W."/>
            <person name="Mao L."/>
            <person name="Kong X."/>
            <person name="Jiao Y."/>
            <person name="Jia J."/>
        </authorList>
    </citation>
    <scope>NUCLEOTIDE SEQUENCE [LARGE SCALE GENOMIC DNA]</scope>
    <source>
        <strain evidence="3">cv. AL8/78</strain>
    </source>
</reference>
<name>A0A453RCC6_AEGTS</name>
<sequence>MQDSYKLLKSITNRKNTKRLNGCLRKSQNYFGVADGSNMWAGLSRIGKGEENGNPITIVEIGADRRGLLLGMNLTVRMPRGWTGDGAGHTGAVARELRESVYIGNGLLAQGGVLLSWDERAKCVPPEPQRQIASGCVAERPGVAAKKGMGSTTMELHRKWHKARHNRPGSCDGERPGAAGLDY</sequence>
<organism evidence="2 3">
    <name type="scientific">Aegilops tauschii subsp. strangulata</name>
    <name type="common">Goatgrass</name>
    <dbReference type="NCBI Taxonomy" id="200361"/>
    <lineage>
        <taxon>Eukaryota</taxon>
        <taxon>Viridiplantae</taxon>
        <taxon>Streptophyta</taxon>
        <taxon>Embryophyta</taxon>
        <taxon>Tracheophyta</taxon>
        <taxon>Spermatophyta</taxon>
        <taxon>Magnoliopsida</taxon>
        <taxon>Liliopsida</taxon>
        <taxon>Poales</taxon>
        <taxon>Poaceae</taxon>
        <taxon>BOP clade</taxon>
        <taxon>Pooideae</taxon>
        <taxon>Triticodae</taxon>
        <taxon>Triticeae</taxon>
        <taxon>Triticinae</taxon>
        <taxon>Aegilops</taxon>
    </lineage>
</organism>
<reference evidence="3" key="1">
    <citation type="journal article" date="2014" name="Science">
        <title>Ancient hybridizations among the ancestral genomes of bread wheat.</title>
        <authorList>
            <consortium name="International Wheat Genome Sequencing Consortium,"/>
            <person name="Marcussen T."/>
            <person name="Sandve S.R."/>
            <person name="Heier L."/>
            <person name="Spannagl M."/>
            <person name="Pfeifer M."/>
            <person name="Jakobsen K.S."/>
            <person name="Wulff B.B."/>
            <person name="Steuernagel B."/>
            <person name="Mayer K.F."/>
            <person name="Olsen O.A."/>
        </authorList>
    </citation>
    <scope>NUCLEOTIDE SEQUENCE [LARGE SCALE GENOMIC DNA]</scope>
    <source>
        <strain evidence="3">cv. AL8/78</strain>
    </source>
</reference>